<dbReference type="GO" id="GO:0006450">
    <property type="term" value="P:regulation of translational fidelity"/>
    <property type="evidence" value="ECO:0007669"/>
    <property type="project" value="InterPro"/>
</dbReference>
<comment type="catalytic activity">
    <reaction evidence="1">
        <text>L-aspartyl-tRNA(Asn) + L-glutamine + ATP + H2O = L-asparaginyl-tRNA(Asn) + L-glutamate + ADP + phosphate + 2 H(+)</text>
        <dbReference type="Rhea" id="RHEA:14513"/>
        <dbReference type="Rhea" id="RHEA-COMP:9674"/>
        <dbReference type="Rhea" id="RHEA-COMP:9677"/>
        <dbReference type="ChEBI" id="CHEBI:15377"/>
        <dbReference type="ChEBI" id="CHEBI:15378"/>
        <dbReference type="ChEBI" id="CHEBI:29985"/>
        <dbReference type="ChEBI" id="CHEBI:30616"/>
        <dbReference type="ChEBI" id="CHEBI:43474"/>
        <dbReference type="ChEBI" id="CHEBI:58359"/>
        <dbReference type="ChEBI" id="CHEBI:78515"/>
        <dbReference type="ChEBI" id="CHEBI:78516"/>
        <dbReference type="ChEBI" id="CHEBI:456216"/>
    </reaction>
</comment>
<dbReference type="Proteomes" id="UP001165679">
    <property type="component" value="Unassembled WGS sequence"/>
</dbReference>
<evidence type="ECO:0000313" key="2">
    <source>
        <dbReference type="EMBL" id="MCW3474908.1"/>
    </source>
</evidence>
<dbReference type="GO" id="GO:0005524">
    <property type="term" value="F:ATP binding"/>
    <property type="evidence" value="ECO:0007669"/>
    <property type="project" value="UniProtKB-KW"/>
</dbReference>
<comment type="caution">
    <text evidence="2">The sequence shown here is derived from an EMBL/GenBank/DDBJ whole genome shotgun (WGS) entry which is preliminary data.</text>
</comment>
<comment type="subunit">
    <text evidence="1">Heterotrimer of A, B and C subunits.</text>
</comment>
<dbReference type="PANTHER" id="PTHR15004">
    <property type="entry name" value="GLUTAMYL-TRNA(GLN) AMIDOTRANSFERASE SUBUNIT C, MITOCHONDRIAL"/>
    <property type="match status" value="1"/>
</dbReference>
<keyword evidence="1" id="KW-0547">Nucleotide-binding</keyword>
<dbReference type="GO" id="GO:0070681">
    <property type="term" value="P:glutaminyl-tRNAGln biosynthesis via transamidation"/>
    <property type="evidence" value="ECO:0007669"/>
    <property type="project" value="TreeGrafter"/>
</dbReference>
<evidence type="ECO:0000256" key="1">
    <source>
        <dbReference type="HAMAP-Rule" id="MF_00122"/>
    </source>
</evidence>
<dbReference type="NCBIfam" id="TIGR00135">
    <property type="entry name" value="gatC"/>
    <property type="match status" value="1"/>
</dbReference>
<comment type="similarity">
    <text evidence="1">Belongs to the GatC family.</text>
</comment>
<dbReference type="PANTHER" id="PTHR15004:SF0">
    <property type="entry name" value="GLUTAMYL-TRNA(GLN) AMIDOTRANSFERASE SUBUNIT C, MITOCHONDRIAL"/>
    <property type="match status" value="1"/>
</dbReference>
<organism evidence="2 3">
    <name type="scientific">Limobrevibacterium gyesilva</name>
    <dbReference type="NCBI Taxonomy" id="2991712"/>
    <lineage>
        <taxon>Bacteria</taxon>
        <taxon>Pseudomonadati</taxon>
        <taxon>Pseudomonadota</taxon>
        <taxon>Alphaproteobacteria</taxon>
        <taxon>Acetobacterales</taxon>
        <taxon>Acetobacteraceae</taxon>
        <taxon>Limobrevibacterium</taxon>
    </lineage>
</organism>
<comment type="function">
    <text evidence="1">Allows the formation of correctly charged Asn-tRNA(Asn) or Gln-tRNA(Gln) through the transamidation of misacylated Asp-tRNA(Asn) or Glu-tRNA(Gln) in organisms which lack either or both of asparaginyl-tRNA or glutaminyl-tRNA synthetases. The reaction takes place in the presence of glutamine and ATP through an activated phospho-Asp-tRNA(Asn) or phospho-Glu-tRNA(Gln).</text>
</comment>
<dbReference type="Pfam" id="PF02686">
    <property type="entry name" value="GatC"/>
    <property type="match status" value="1"/>
</dbReference>
<reference evidence="2" key="1">
    <citation type="submission" date="2022-09" db="EMBL/GenBank/DDBJ databases">
        <title>Rhodovastum sp. nov. RN2-1 isolated from soil in Seongnam, South Korea.</title>
        <authorList>
            <person name="Le N.T."/>
        </authorList>
    </citation>
    <scope>NUCLEOTIDE SEQUENCE</scope>
    <source>
        <strain evidence="2">RN2-1</strain>
    </source>
</reference>
<dbReference type="GO" id="GO:0050567">
    <property type="term" value="F:glutaminyl-tRNA synthase (glutamine-hydrolyzing) activity"/>
    <property type="evidence" value="ECO:0007669"/>
    <property type="project" value="UniProtKB-UniRule"/>
</dbReference>
<keyword evidence="1" id="KW-0648">Protein biosynthesis</keyword>
<dbReference type="AlphaFoldDB" id="A0AA41YQR6"/>
<comment type="catalytic activity">
    <reaction evidence="1">
        <text>L-glutamyl-tRNA(Gln) + L-glutamine + ATP + H2O = L-glutaminyl-tRNA(Gln) + L-glutamate + ADP + phosphate + H(+)</text>
        <dbReference type="Rhea" id="RHEA:17521"/>
        <dbReference type="Rhea" id="RHEA-COMP:9681"/>
        <dbReference type="Rhea" id="RHEA-COMP:9684"/>
        <dbReference type="ChEBI" id="CHEBI:15377"/>
        <dbReference type="ChEBI" id="CHEBI:15378"/>
        <dbReference type="ChEBI" id="CHEBI:29985"/>
        <dbReference type="ChEBI" id="CHEBI:30616"/>
        <dbReference type="ChEBI" id="CHEBI:43474"/>
        <dbReference type="ChEBI" id="CHEBI:58359"/>
        <dbReference type="ChEBI" id="CHEBI:78520"/>
        <dbReference type="ChEBI" id="CHEBI:78521"/>
        <dbReference type="ChEBI" id="CHEBI:456216"/>
    </reaction>
</comment>
<dbReference type="InterPro" id="IPR003837">
    <property type="entry name" value="GatC"/>
</dbReference>
<dbReference type="EC" id="6.3.5.-" evidence="1"/>
<keyword evidence="1" id="KW-0436">Ligase</keyword>
<dbReference type="InterPro" id="IPR036113">
    <property type="entry name" value="Asp/Glu-ADT_sf_sub_c"/>
</dbReference>
<reference evidence="2" key="2">
    <citation type="submission" date="2022-10" db="EMBL/GenBank/DDBJ databases">
        <authorList>
            <person name="Trinh H.N."/>
        </authorList>
    </citation>
    <scope>NUCLEOTIDE SEQUENCE</scope>
    <source>
        <strain evidence="2">RN2-1</strain>
    </source>
</reference>
<dbReference type="Gene3D" id="1.10.20.60">
    <property type="entry name" value="Glu-tRNAGln amidotransferase C subunit, N-terminal domain"/>
    <property type="match status" value="1"/>
</dbReference>
<dbReference type="EMBL" id="JAPDNT010000005">
    <property type="protein sequence ID" value="MCW3474908.1"/>
    <property type="molecule type" value="Genomic_DNA"/>
</dbReference>
<gene>
    <name evidence="1 2" type="primary">gatC</name>
    <name evidence="2" type="ORF">OL599_09970</name>
</gene>
<dbReference type="HAMAP" id="MF_00122">
    <property type="entry name" value="GatC"/>
    <property type="match status" value="1"/>
</dbReference>
<keyword evidence="1" id="KW-0067">ATP-binding</keyword>
<dbReference type="RefSeq" id="WP_264713566.1">
    <property type="nucleotide sequence ID" value="NZ_JAPDNT010000005.1"/>
</dbReference>
<protein>
    <recommendedName>
        <fullName evidence="1">Aspartyl/glutamyl-tRNA(Asn/Gln) amidotransferase subunit C</fullName>
        <shortName evidence="1">Asp/Glu-ADT subunit C</shortName>
        <ecNumber evidence="1">6.3.5.-</ecNumber>
    </recommendedName>
</protein>
<dbReference type="SUPFAM" id="SSF141000">
    <property type="entry name" value="Glu-tRNAGln amidotransferase C subunit"/>
    <property type="match status" value="1"/>
</dbReference>
<name>A0AA41YQR6_9PROT</name>
<proteinExistence type="inferred from homology"/>
<accession>A0AA41YQR6</accession>
<keyword evidence="3" id="KW-1185">Reference proteome</keyword>
<dbReference type="GO" id="GO:0006412">
    <property type="term" value="P:translation"/>
    <property type="evidence" value="ECO:0007669"/>
    <property type="project" value="UniProtKB-UniRule"/>
</dbReference>
<evidence type="ECO:0000313" key="3">
    <source>
        <dbReference type="Proteomes" id="UP001165679"/>
    </source>
</evidence>
<sequence>MSLDPATVRRIAKLARIRVDETQLGQLQTELSGILSWIEQLNEVDVEGVEPLAGGAQGAQAMALKMREDIVTDGGIPEQVLANAPDRIGNFYAVPKVVE</sequence>